<evidence type="ECO:0000256" key="2">
    <source>
        <dbReference type="SAM" id="Phobius"/>
    </source>
</evidence>
<name>A0AAE5BT52_9RHOB</name>
<keyword evidence="4" id="KW-1185">Reference proteome</keyword>
<feature type="transmembrane region" description="Helical" evidence="2">
    <location>
        <begin position="119"/>
        <end position="138"/>
    </location>
</feature>
<evidence type="ECO:0000313" key="3">
    <source>
        <dbReference type="EMBL" id="NBZ88655.1"/>
    </source>
</evidence>
<evidence type="ECO:0008006" key="5">
    <source>
        <dbReference type="Google" id="ProtNLM"/>
    </source>
</evidence>
<proteinExistence type="predicted"/>
<dbReference type="AlphaFoldDB" id="A0AAE5BT52"/>
<evidence type="ECO:0000313" key="4">
    <source>
        <dbReference type="Proteomes" id="UP001193501"/>
    </source>
</evidence>
<dbReference type="Proteomes" id="UP001193501">
    <property type="component" value="Unassembled WGS sequence"/>
</dbReference>
<feature type="transmembrane region" description="Helical" evidence="2">
    <location>
        <begin position="93"/>
        <end position="113"/>
    </location>
</feature>
<organism evidence="3 4">
    <name type="scientific">Stagnihabitans tardus</name>
    <dbReference type="NCBI Taxonomy" id="2699202"/>
    <lineage>
        <taxon>Bacteria</taxon>
        <taxon>Pseudomonadati</taxon>
        <taxon>Pseudomonadota</taxon>
        <taxon>Alphaproteobacteria</taxon>
        <taxon>Rhodobacterales</taxon>
        <taxon>Paracoccaceae</taxon>
        <taxon>Stagnihabitans</taxon>
    </lineage>
</organism>
<feature type="transmembrane region" description="Helical" evidence="2">
    <location>
        <begin position="54"/>
        <end position="72"/>
    </location>
</feature>
<protein>
    <recommendedName>
        <fullName evidence="5">5-bromo-4-chloroindolyl phosphate hydrolysis protein</fullName>
    </recommendedName>
</protein>
<sequence length="286" mass="30691">MARRIVGKYSPGAPQGDTTVPATPPPSGTGLKSGLMFALAFPFLFKAFSGGTPALFSGLLAAGLMILAAWLTREGLKAEAEYQARRVSRRPALPRKILAACLTGAALMAGAFLWQVNPLALFAIGMIGAGLHLGAFGIDPLKDKGMEGVDLYQTDRVARAVSEAEATLAQMKDAILRARDGALESRVESFSQAARKLFRQVENDPRDLSAARAYLSVYLQGARDATIKLADLLAAGPNPKARADYEALLTDLETNFADRTQKLLSNDQTGLDIEIQVLRDRLKFQA</sequence>
<keyword evidence="2" id="KW-1133">Transmembrane helix</keyword>
<reference evidence="3" key="1">
    <citation type="submission" date="2020-01" db="EMBL/GenBank/DDBJ databases">
        <authorList>
            <person name="Chen W.-M."/>
        </authorList>
    </citation>
    <scope>NUCLEOTIDE SEQUENCE</scope>
    <source>
        <strain evidence="3">CYK-10</strain>
    </source>
</reference>
<feature type="region of interest" description="Disordered" evidence="1">
    <location>
        <begin position="1"/>
        <end position="25"/>
    </location>
</feature>
<dbReference type="Pfam" id="PF10112">
    <property type="entry name" value="Halogen_Hydrol"/>
    <property type="match status" value="1"/>
</dbReference>
<dbReference type="InterPro" id="IPR018770">
    <property type="entry name" value="ChloroindolylP_hydrolase"/>
</dbReference>
<dbReference type="RefSeq" id="WP_168775470.1">
    <property type="nucleotide sequence ID" value="NZ_JAABNR010000012.1"/>
</dbReference>
<gene>
    <name evidence="3" type="ORF">GV832_13760</name>
</gene>
<comment type="caution">
    <text evidence="3">The sequence shown here is derived from an EMBL/GenBank/DDBJ whole genome shotgun (WGS) entry which is preliminary data.</text>
</comment>
<keyword evidence="2" id="KW-0472">Membrane</keyword>
<accession>A0AAE5BT52</accession>
<evidence type="ECO:0000256" key="1">
    <source>
        <dbReference type="SAM" id="MobiDB-lite"/>
    </source>
</evidence>
<keyword evidence="2" id="KW-0812">Transmembrane</keyword>
<dbReference type="EMBL" id="JAABNR010000012">
    <property type="protein sequence ID" value="NBZ88655.1"/>
    <property type="molecule type" value="Genomic_DNA"/>
</dbReference>